<dbReference type="Proteomes" id="UP000253987">
    <property type="component" value="Unassembled WGS sequence"/>
</dbReference>
<keyword evidence="1" id="KW-0808">Transferase</keyword>
<keyword evidence="2" id="KW-1185">Reference proteome</keyword>
<dbReference type="Gene3D" id="3.40.1260.10">
    <property type="entry name" value="DsrEFH-like"/>
    <property type="match status" value="1"/>
</dbReference>
<name>A0A2V3ZMQ4_9GAMM</name>
<proteinExistence type="predicted"/>
<dbReference type="SUPFAM" id="SSF75169">
    <property type="entry name" value="DsrEFH-like"/>
    <property type="match status" value="1"/>
</dbReference>
<dbReference type="RefSeq" id="WP_114612928.1">
    <property type="nucleotide sequence ID" value="NZ_QFWX01000003.1"/>
</dbReference>
<dbReference type="EMBL" id="QFWX01000003">
    <property type="protein sequence ID" value="PXX92049.1"/>
    <property type="molecule type" value="Genomic_DNA"/>
</dbReference>
<dbReference type="GO" id="GO:0002143">
    <property type="term" value="P:tRNA wobble position uridine thiolation"/>
    <property type="evidence" value="ECO:0007669"/>
    <property type="project" value="InterPro"/>
</dbReference>
<organism evidence="1 2">
    <name type="scientific">Marinobacter vulgaris</name>
    <dbReference type="NCBI Taxonomy" id="1928331"/>
    <lineage>
        <taxon>Bacteria</taxon>
        <taxon>Pseudomonadati</taxon>
        <taxon>Pseudomonadota</taxon>
        <taxon>Gammaproteobacteria</taxon>
        <taxon>Pseudomonadales</taxon>
        <taxon>Marinobacteraceae</taxon>
        <taxon>Marinobacter</taxon>
    </lineage>
</organism>
<dbReference type="NCBIfam" id="TIGR03011">
    <property type="entry name" value="sulf_tusB_dsrH"/>
    <property type="match status" value="1"/>
</dbReference>
<dbReference type="Pfam" id="PF04077">
    <property type="entry name" value="DsrH"/>
    <property type="match status" value="1"/>
</dbReference>
<dbReference type="InterPro" id="IPR007215">
    <property type="entry name" value="Sulphur_relay_TusB/DsrH"/>
</dbReference>
<reference evidence="2" key="1">
    <citation type="submission" date="2018-05" db="EMBL/GenBank/DDBJ databases">
        <authorList>
            <person name="Lu D."/>
        </authorList>
    </citation>
    <scope>NUCLEOTIDE SEQUENCE [LARGE SCALE GENOMIC DNA]</scope>
    <source>
        <strain evidence="2">F01</strain>
    </source>
</reference>
<protein>
    <submittedName>
        <fullName evidence="1">Sulfurtransferase complex subunit TusB</fullName>
    </submittedName>
</protein>
<evidence type="ECO:0000313" key="2">
    <source>
        <dbReference type="Proteomes" id="UP000253987"/>
    </source>
</evidence>
<accession>A0A2V3ZMQ4</accession>
<sequence>MITLKTLHILNKPPEHSRYRLCLRAIGPGDGLLLTENGVLAVTRLSGIDSERCFALAADLEARGLSSQVSTDQTVSFDGMVDLTASAENVISW</sequence>
<dbReference type="PANTHER" id="PTHR37526:SF1">
    <property type="entry name" value="PROTEIN TUSB"/>
    <property type="match status" value="1"/>
</dbReference>
<gene>
    <name evidence="1" type="primary">dsrH</name>
    <name evidence="1" type="ORF">DIT71_08745</name>
</gene>
<dbReference type="GO" id="GO:0016740">
    <property type="term" value="F:transferase activity"/>
    <property type="evidence" value="ECO:0007669"/>
    <property type="project" value="UniProtKB-KW"/>
</dbReference>
<dbReference type="AlphaFoldDB" id="A0A2V3ZMQ4"/>
<dbReference type="OrthoDB" id="6183100at2"/>
<dbReference type="GO" id="GO:1990228">
    <property type="term" value="C:sulfurtransferase complex"/>
    <property type="evidence" value="ECO:0007669"/>
    <property type="project" value="TreeGrafter"/>
</dbReference>
<dbReference type="InterPro" id="IPR027396">
    <property type="entry name" value="DsrEFH-like"/>
</dbReference>
<evidence type="ECO:0000313" key="1">
    <source>
        <dbReference type="EMBL" id="PXX92049.1"/>
    </source>
</evidence>
<dbReference type="PANTHER" id="PTHR37526">
    <property type="entry name" value="PROTEIN TUSB"/>
    <property type="match status" value="1"/>
</dbReference>
<reference evidence="1 2" key="2">
    <citation type="submission" date="2018-06" db="EMBL/GenBank/DDBJ databases">
        <title>Marinobactersediminissp. nov, a moderately halophilic bacterium isolated from marine solar saltern.</title>
        <authorList>
            <person name="Zhang Y."/>
        </authorList>
    </citation>
    <scope>NUCLEOTIDE SEQUENCE [LARGE SCALE GENOMIC DNA]</scope>
    <source>
        <strain evidence="1 2">F01</strain>
    </source>
</reference>
<comment type="caution">
    <text evidence="1">The sequence shown here is derived from an EMBL/GenBank/DDBJ whole genome shotgun (WGS) entry which is preliminary data.</text>
</comment>